<dbReference type="Pfam" id="PF04471">
    <property type="entry name" value="Mrr_cat"/>
    <property type="match status" value="1"/>
</dbReference>
<dbReference type="Proteomes" id="UP000518892">
    <property type="component" value="Unassembled WGS sequence"/>
</dbReference>
<comment type="caution">
    <text evidence="2">The sequence shown here is derived from an EMBL/GenBank/DDBJ whole genome shotgun (WGS) entry which is preliminary data.</text>
</comment>
<evidence type="ECO:0000313" key="2">
    <source>
        <dbReference type="EMBL" id="MBB3231127.1"/>
    </source>
</evidence>
<gene>
    <name evidence="2" type="ORF">FHR97_001979</name>
</gene>
<evidence type="ECO:0000259" key="1">
    <source>
        <dbReference type="Pfam" id="PF04471"/>
    </source>
</evidence>
<dbReference type="GO" id="GO:0003677">
    <property type="term" value="F:DNA binding"/>
    <property type="evidence" value="ECO:0007669"/>
    <property type="project" value="InterPro"/>
</dbReference>
<evidence type="ECO:0000313" key="3">
    <source>
        <dbReference type="Proteomes" id="UP000518892"/>
    </source>
</evidence>
<dbReference type="InterPro" id="IPR007560">
    <property type="entry name" value="Restrct_endonuc_IV_Mrr"/>
</dbReference>
<sequence>MSADTDAVVESPKRIKDRVTGRMREHDVVVTLSTSHHTLVVAIECRDLSRPVGVPALEAFAKKCEHTGINQGIVVSAKGFTRTAREKAKFLGIRLLDLAEAESFAWMLAPGITITTRSLVRHNWTLIPEEEGVVDRPNMEVLDETAAVIDPSVFTSHSRRFIEQHVPHDAEPVEEASIKLRVELKGFRLRSKESGAVVPATRALVTVWYRITSELVPYRLMQYRDEAAGDALTDVVTADIDSGTFSGSLMFINRQEEGGHLVFIPHSSKDT</sequence>
<reference evidence="2 3" key="1">
    <citation type="submission" date="2020-08" db="EMBL/GenBank/DDBJ databases">
        <title>Genomic Encyclopedia of Type Strains, Phase III (KMG-III): the genomes of soil and plant-associated and newly described type strains.</title>
        <authorList>
            <person name="Whitman W."/>
        </authorList>
    </citation>
    <scope>NUCLEOTIDE SEQUENCE [LARGE SCALE GENOMIC DNA]</scope>
    <source>
        <strain evidence="2 3">CECT 7744</strain>
    </source>
</reference>
<dbReference type="RefSeq" id="WP_183383608.1">
    <property type="nucleotide sequence ID" value="NZ_JACHXR010000004.1"/>
</dbReference>
<protein>
    <recommendedName>
        <fullName evidence="1">Restriction endonuclease type IV Mrr domain-containing protein</fullName>
    </recommendedName>
</protein>
<feature type="domain" description="Restriction endonuclease type IV Mrr" evidence="1">
    <location>
        <begin position="20"/>
        <end position="99"/>
    </location>
</feature>
<accession>A0A7W5EU61</accession>
<proteinExistence type="predicted"/>
<dbReference type="AlphaFoldDB" id="A0A7W5EU61"/>
<organism evidence="2 3">
    <name type="scientific">Halomonas stenophila</name>
    <dbReference type="NCBI Taxonomy" id="795312"/>
    <lineage>
        <taxon>Bacteria</taxon>
        <taxon>Pseudomonadati</taxon>
        <taxon>Pseudomonadota</taxon>
        <taxon>Gammaproteobacteria</taxon>
        <taxon>Oceanospirillales</taxon>
        <taxon>Halomonadaceae</taxon>
        <taxon>Halomonas</taxon>
    </lineage>
</organism>
<dbReference type="GO" id="GO:0009307">
    <property type="term" value="P:DNA restriction-modification system"/>
    <property type="evidence" value="ECO:0007669"/>
    <property type="project" value="InterPro"/>
</dbReference>
<name>A0A7W5EU61_9GAMM</name>
<dbReference type="SUPFAM" id="SSF52980">
    <property type="entry name" value="Restriction endonuclease-like"/>
    <property type="match status" value="1"/>
</dbReference>
<dbReference type="InterPro" id="IPR011335">
    <property type="entry name" value="Restrct_endonuc-II-like"/>
</dbReference>
<keyword evidence="3" id="KW-1185">Reference proteome</keyword>
<dbReference type="GO" id="GO:0004519">
    <property type="term" value="F:endonuclease activity"/>
    <property type="evidence" value="ECO:0007669"/>
    <property type="project" value="InterPro"/>
</dbReference>
<dbReference type="EMBL" id="JACHXR010000004">
    <property type="protein sequence ID" value="MBB3231127.1"/>
    <property type="molecule type" value="Genomic_DNA"/>
</dbReference>